<keyword evidence="1" id="KW-0234">DNA repair</keyword>
<dbReference type="SUPFAM" id="SSF52540">
    <property type="entry name" value="P-loop containing nucleoside triphosphate hydrolases"/>
    <property type="match status" value="1"/>
</dbReference>
<evidence type="ECO:0000313" key="3">
    <source>
        <dbReference type="Proteomes" id="UP000887566"/>
    </source>
</evidence>
<comment type="catalytic activity">
    <reaction evidence="1">
        <text>ATP + H2O = ADP + phosphate + H(+)</text>
        <dbReference type="Rhea" id="RHEA:13065"/>
        <dbReference type="ChEBI" id="CHEBI:15377"/>
        <dbReference type="ChEBI" id="CHEBI:15378"/>
        <dbReference type="ChEBI" id="CHEBI:30616"/>
        <dbReference type="ChEBI" id="CHEBI:43474"/>
        <dbReference type="ChEBI" id="CHEBI:456216"/>
        <dbReference type="EC" id="5.6.2.3"/>
    </reaction>
</comment>
<keyword evidence="1" id="KW-0347">Helicase</keyword>
<keyword evidence="1" id="KW-0227">DNA damage</keyword>
<reference evidence="4" key="1">
    <citation type="submission" date="2022-11" db="UniProtKB">
        <authorList>
            <consortium name="WormBaseParasite"/>
        </authorList>
    </citation>
    <scope>IDENTIFICATION</scope>
</reference>
<dbReference type="AlphaFoldDB" id="A0A914W1J9"/>
<feature type="domain" description="DNA helicase Pif1-like DEAD-box helicase" evidence="2">
    <location>
        <begin position="114"/>
        <end position="289"/>
    </location>
</feature>
<proteinExistence type="inferred from homology"/>
<dbReference type="InterPro" id="IPR010285">
    <property type="entry name" value="DNA_helicase_pif1-like_DEAD"/>
</dbReference>
<dbReference type="PANTHER" id="PTHR47642:SF5">
    <property type="entry name" value="ATP-DEPENDENT DNA HELICASE"/>
    <property type="match status" value="1"/>
</dbReference>
<dbReference type="GO" id="GO:0005524">
    <property type="term" value="F:ATP binding"/>
    <property type="evidence" value="ECO:0007669"/>
    <property type="project" value="UniProtKB-KW"/>
</dbReference>
<dbReference type="InterPro" id="IPR051055">
    <property type="entry name" value="PIF1_helicase"/>
</dbReference>
<name>A0A914W1J9_9BILA</name>
<comment type="cofactor">
    <cofactor evidence="1">
        <name>Mg(2+)</name>
        <dbReference type="ChEBI" id="CHEBI:18420"/>
    </cofactor>
</comment>
<comment type="similarity">
    <text evidence="1">Belongs to the helicase family.</text>
</comment>
<evidence type="ECO:0000256" key="1">
    <source>
        <dbReference type="RuleBase" id="RU363044"/>
    </source>
</evidence>
<dbReference type="EC" id="5.6.2.3" evidence="1"/>
<dbReference type="Gene3D" id="3.40.50.300">
    <property type="entry name" value="P-loop containing nucleotide triphosphate hydrolases"/>
    <property type="match status" value="1"/>
</dbReference>
<dbReference type="Pfam" id="PF05970">
    <property type="entry name" value="PIF1"/>
    <property type="match status" value="1"/>
</dbReference>
<dbReference type="GO" id="GO:0043139">
    <property type="term" value="F:5'-3' DNA helicase activity"/>
    <property type="evidence" value="ECO:0007669"/>
    <property type="project" value="UniProtKB-EC"/>
</dbReference>
<accession>A0A914W1J9</accession>
<evidence type="ECO:0000313" key="4">
    <source>
        <dbReference type="WBParaSite" id="PSAMB.scaffold2970size20307.g19769.t1"/>
    </source>
</evidence>
<evidence type="ECO:0000259" key="2">
    <source>
        <dbReference type="Pfam" id="PF05970"/>
    </source>
</evidence>
<sequence>MPTPDKLDAVEDYFRRLLMIFLPWRDDDLLRGSCESYQETYRQNEDKIRVEAEKFVSQTKHMARTAELIKRLQDEGKEADALDLPAIPSGEFNGPVEQQIYGADLDAQIGRLNLVQRQIFDDIIDQIVHQERHTSKDCTCDHLKPPIFHFISGLAGTGKSFLIECIAEKLTQLFTDCCRVAIGAPTGVAAFNVKGETLHRLFKLPVHQKNESQTKKMYVSLTRNHQTTLKHCYKDLWLLIIDEVSMISNVTLLKIHSRLNEIFCDPTDPIVFGGINTIFFGDVLQLKPVKA</sequence>
<dbReference type="Proteomes" id="UP000887566">
    <property type="component" value="Unplaced"/>
</dbReference>
<keyword evidence="1" id="KW-0378">Hydrolase</keyword>
<dbReference type="GO" id="GO:0016787">
    <property type="term" value="F:hydrolase activity"/>
    <property type="evidence" value="ECO:0007669"/>
    <property type="project" value="UniProtKB-KW"/>
</dbReference>
<dbReference type="InterPro" id="IPR027417">
    <property type="entry name" value="P-loop_NTPase"/>
</dbReference>
<keyword evidence="1" id="KW-0547">Nucleotide-binding</keyword>
<dbReference type="GO" id="GO:0000723">
    <property type="term" value="P:telomere maintenance"/>
    <property type="evidence" value="ECO:0007669"/>
    <property type="project" value="InterPro"/>
</dbReference>
<keyword evidence="1" id="KW-0233">DNA recombination</keyword>
<dbReference type="GO" id="GO:0006281">
    <property type="term" value="P:DNA repair"/>
    <property type="evidence" value="ECO:0007669"/>
    <property type="project" value="UniProtKB-KW"/>
</dbReference>
<keyword evidence="1" id="KW-0067">ATP-binding</keyword>
<protein>
    <recommendedName>
        <fullName evidence="1">ATP-dependent DNA helicase</fullName>
        <ecNumber evidence="1">5.6.2.3</ecNumber>
    </recommendedName>
</protein>
<dbReference type="WBParaSite" id="PSAMB.scaffold2970size20307.g19769.t1">
    <property type="protein sequence ID" value="PSAMB.scaffold2970size20307.g19769.t1"/>
    <property type="gene ID" value="PSAMB.scaffold2970size20307.g19769"/>
</dbReference>
<dbReference type="PANTHER" id="PTHR47642">
    <property type="entry name" value="ATP-DEPENDENT DNA HELICASE"/>
    <property type="match status" value="1"/>
</dbReference>
<dbReference type="GO" id="GO:0006310">
    <property type="term" value="P:DNA recombination"/>
    <property type="evidence" value="ECO:0007669"/>
    <property type="project" value="UniProtKB-KW"/>
</dbReference>
<organism evidence="3 4">
    <name type="scientific">Plectus sambesii</name>
    <dbReference type="NCBI Taxonomy" id="2011161"/>
    <lineage>
        <taxon>Eukaryota</taxon>
        <taxon>Metazoa</taxon>
        <taxon>Ecdysozoa</taxon>
        <taxon>Nematoda</taxon>
        <taxon>Chromadorea</taxon>
        <taxon>Plectida</taxon>
        <taxon>Plectina</taxon>
        <taxon>Plectoidea</taxon>
        <taxon>Plectidae</taxon>
        <taxon>Plectus</taxon>
    </lineage>
</organism>
<keyword evidence="3" id="KW-1185">Reference proteome</keyword>